<dbReference type="Gene3D" id="3.90.180.10">
    <property type="entry name" value="Medium-chain alcohol dehydrogenases, catalytic domain"/>
    <property type="match status" value="1"/>
</dbReference>
<sequence length="209" mass="23006">MDCVERCRGWQKRVDSKYVHLTTTETVTNTGKGTGGVSMFALKLARAAGLKVILSSSSDEKLSRMKKQFPNPPPLTVNYATNTEWHEDVLEHAQGVGVDLVIEVGGTGSLVKSMKCTRRGGTISQVRYLDKQDPSQLEELLPLIFDKRLVLRGINAGSKHDVDGLCAALSAIQMQSDDIIDLVCPFDMADEVIEYIWQGRQVGKLVISL</sequence>
<dbReference type="InterPro" id="IPR052711">
    <property type="entry name" value="Zinc_ADH-like"/>
</dbReference>
<dbReference type="SUPFAM" id="SSF51735">
    <property type="entry name" value="NAD(P)-binding Rossmann-fold domains"/>
    <property type="match status" value="1"/>
</dbReference>
<dbReference type="PANTHER" id="PTHR45033:SF2">
    <property type="entry name" value="ZINC-TYPE ALCOHOL DEHYDROGENASE-LIKE PROTEIN C1773.06C"/>
    <property type="match status" value="1"/>
</dbReference>
<dbReference type="AlphaFoldDB" id="A0A1L9VUT2"/>
<dbReference type="EMBL" id="KV878890">
    <property type="protein sequence ID" value="OJJ87681.1"/>
    <property type="molecule type" value="Genomic_DNA"/>
</dbReference>
<organism evidence="2 3">
    <name type="scientific">Aspergillus glaucus CBS 516.65</name>
    <dbReference type="NCBI Taxonomy" id="1160497"/>
    <lineage>
        <taxon>Eukaryota</taxon>
        <taxon>Fungi</taxon>
        <taxon>Dikarya</taxon>
        <taxon>Ascomycota</taxon>
        <taxon>Pezizomycotina</taxon>
        <taxon>Eurotiomycetes</taxon>
        <taxon>Eurotiomycetidae</taxon>
        <taxon>Eurotiales</taxon>
        <taxon>Aspergillaceae</taxon>
        <taxon>Aspergillus</taxon>
        <taxon>Aspergillus subgen. Aspergillus</taxon>
    </lineage>
</organism>
<dbReference type="Proteomes" id="UP000184300">
    <property type="component" value="Unassembled WGS sequence"/>
</dbReference>
<name>A0A1L9VUT2_ASPGL</name>
<feature type="domain" description="Alcohol dehydrogenase-like C-terminal" evidence="1">
    <location>
        <begin position="36"/>
        <end position="167"/>
    </location>
</feature>
<dbReference type="Pfam" id="PF00107">
    <property type="entry name" value="ADH_zinc_N"/>
    <property type="match status" value="1"/>
</dbReference>
<dbReference type="GeneID" id="34466882"/>
<reference evidence="3" key="1">
    <citation type="journal article" date="2017" name="Genome Biol.">
        <title>Comparative genomics reveals high biological diversity and specific adaptations in the industrially and medically important fungal genus Aspergillus.</title>
        <authorList>
            <person name="de Vries R.P."/>
            <person name="Riley R."/>
            <person name="Wiebenga A."/>
            <person name="Aguilar-Osorio G."/>
            <person name="Amillis S."/>
            <person name="Uchima C.A."/>
            <person name="Anderluh G."/>
            <person name="Asadollahi M."/>
            <person name="Askin M."/>
            <person name="Barry K."/>
            <person name="Battaglia E."/>
            <person name="Bayram O."/>
            <person name="Benocci T."/>
            <person name="Braus-Stromeyer S.A."/>
            <person name="Caldana C."/>
            <person name="Canovas D."/>
            <person name="Cerqueira G.C."/>
            <person name="Chen F."/>
            <person name="Chen W."/>
            <person name="Choi C."/>
            <person name="Clum A."/>
            <person name="Dos Santos R.A."/>
            <person name="Damasio A.R."/>
            <person name="Diallinas G."/>
            <person name="Emri T."/>
            <person name="Fekete E."/>
            <person name="Flipphi M."/>
            <person name="Freyberg S."/>
            <person name="Gallo A."/>
            <person name="Gournas C."/>
            <person name="Habgood R."/>
            <person name="Hainaut M."/>
            <person name="Harispe M.L."/>
            <person name="Henrissat B."/>
            <person name="Hilden K.S."/>
            <person name="Hope R."/>
            <person name="Hossain A."/>
            <person name="Karabika E."/>
            <person name="Karaffa L."/>
            <person name="Karanyi Z."/>
            <person name="Krasevec N."/>
            <person name="Kuo A."/>
            <person name="Kusch H."/>
            <person name="LaButti K."/>
            <person name="Lagendijk E.L."/>
            <person name="Lapidus A."/>
            <person name="Levasseur A."/>
            <person name="Lindquist E."/>
            <person name="Lipzen A."/>
            <person name="Logrieco A.F."/>
            <person name="MacCabe A."/>
            <person name="Maekelae M.R."/>
            <person name="Malavazi I."/>
            <person name="Melin P."/>
            <person name="Meyer V."/>
            <person name="Mielnichuk N."/>
            <person name="Miskei M."/>
            <person name="Molnar A.P."/>
            <person name="Mule G."/>
            <person name="Ngan C.Y."/>
            <person name="Orejas M."/>
            <person name="Orosz E."/>
            <person name="Ouedraogo J.P."/>
            <person name="Overkamp K.M."/>
            <person name="Park H.-S."/>
            <person name="Perrone G."/>
            <person name="Piumi F."/>
            <person name="Punt P.J."/>
            <person name="Ram A.F."/>
            <person name="Ramon A."/>
            <person name="Rauscher S."/>
            <person name="Record E."/>
            <person name="Riano-Pachon D.M."/>
            <person name="Robert V."/>
            <person name="Roehrig J."/>
            <person name="Ruller R."/>
            <person name="Salamov A."/>
            <person name="Salih N.S."/>
            <person name="Samson R.A."/>
            <person name="Sandor E."/>
            <person name="Sanguinetti M."/>
            <person name="Schuetze T."/>
            <person name="Sepcic K."/>
            <person name="Shelest E."/>
            <person name="Sherlock G."/>
            <person name="Sophianopoulou V."/>
            <person name="Squina F.M."/>
            <person name="Sun H."/>
            <person name="Susca A."/>
            <person name="Todd R.B."/>
            <person name="Tsang A."/>
            <person name="Unkles S.E."/>
            <person name="van de Wiele N."/>
            <person name="van Rossen-Uffink D."/>
            <person name="Oliveira J.V."/>
            <person name="Vesth T.C."/>
            <person name="Visser J."/>
            <person name="Yu J.-H."/>
            <person name="Zhou M."/>
            <person name="Andersen M.R."/>
            <person name="Archer D.B."/>
            <person name="Baker S.E."/>
            <person name="Benoit I."/>
            <person name="Brakhage A.A."/>
            <person name="Braus G.H."/>
            <person name="Fischer R."/>
            <person name="Frisvad J.C."/>
            <person name="Goldman G.H."/>
            <person name="Houbraken J."/>
            <person name="Oakley B."/>
            <person name="Pocsi I."/>
            <person name="Scazzocchio C."/>
            <person name="Seiboth B."/>
            <person name="vanKuyk P.A."/>
            <person name="Wortman J."/>
            <person name="Dyer P.S."/>
            <person name="Grigoriev I.V."/>
        </authorList>
    </citation>
    <scope>NUCLEOTIDE SEQUENCE [LARGE SCALE GENOMIC DNA]</scope>
    <source>
        <strain evidence="3">CBS 516.65</strain>
    </source>
</reference>
<dbReference type="OrthoDB" id="3509362at2759"/>
<dbReference type="VEuPathDB" id="FungiDB:ASPGLDRAFT_981547"/>
<evidence type="ECO:0000259" key="1">
    <source>
        <dbReference type="Pfam" id="PF00107"/>
    </source>
</evidence>
<evidence type="ECO:0000313" key="3">
    <source>
        <dbReference type="Proteomes" id="UP000184300"/>
    </source>
</evidence>
<accession>A0A1L9VUT2</accession>
<evidence type="ECO:0000313" key="2">
    <source>
        <dbReference type="EMBL" id="OJJ87681.1"/>
    </source>
</evidence>
<keyword evidence="3" id="KW-1185">Reference proteome</keyword>
<dbReference type="InterPro" id="IPR013149">
    <property type="entry name" value="ADH-like_C"/>
</dbReference>
<dbReference type="PANTHER" id="PTHR45033">
    <property type="match status" value="1"/>
</dbReference>
<dbReference type="InterPro" id="IPR036291">
    <property type="entry name" value="NAD(P)-bd_dom_sf"/>
</dbReference>
<proteinExistence type="predicted"/>
<protein>
    <recommendedName>
        <fullName evidence="1">Alcohol dehydrogenase-like C-terminal domain-containing protein</fullName>
    </recommendedName>
</protein>
<dbReference type="RefSeq" id="XP_022404364.1">
    <property type="nucleotide sequence ID" value="XM_022550622.1"/>
</dbReference>
<dbReference type="STRING" id="1160497.A0A1L9VUT2"/>
<dbReference type="Gene3D" id="3.40.50.720">
    <property type="entry name" value="NAD(P)-binding Rossmann-like Domain"/>
    <property type="match status" value="1"/>
</dbReference>
<gene>
    <name evidence="2" type="ORF">ASPGLDRAFT_981547</name>
</gene>